<evidence type="ECO:0000313" key="3">
    <source>
        <dbReference type="EMBL" id="PWK40452.1"/>
    </source>
</evidence>
<comment type="caution">
    <text evidence="3">The sequence shown here is derived from an EMBL/GenBank/DDBJ whole genome shotgun (WGS) entry which is preliminary data.</text>
</comment>
<feature type="compositionally biased region" description="Polar residues" evidence="1">
    <location>
        <begin position="1"/>
        <end position="17"/>
    </location>
</feature>
<dbReference type="RefSeq" id="WP_109599759.1">
    <property type="nucleotide sequence ID" value="NZ_BONA01000072.1"/>
</dbReference>
<dbReference type="AlphaFoldDB" id="A0A316F7P0"/>
<proteinExistence type="predicted"/>
<keyword evidence="4" id="KW-1185">Reference proteome</keyword>
<accession>A0A316F7P0</accession>
<name>A0A316F7P0_9ACTN</name>
<gene>
    <name evidence="3" type="ORF">BC793_11959</name>
</gene>
<evidence type="ECO:0000256" key="2">
    <source>
        <dbReference type="SAM" id="Phobius"/>
    </source>
</evidence>
<dbReference type="OrthoDB" id="3286900at2"/>
<reference evidence="3 4" key="1">
    <citation type="submission" date="2018-05" db="EMBL/GenBank/DDBJ databases">
        <title>Genomic Encyclopedia of Archaeal and Bacterial Type Strains, Phase II (KMG-II): from individual species to whole genera.</title>
        <authorList>
            <person name="Goeker M."/>
        </authorList>
    </citation>
    <scope>NUCLEOTIDE SEQUENCE [LARGE SCALE GENOMIC DNA]</scope>
    <source>
        <strain evidence="3 4">DSM 45184</strain>
    </source>
</reference>
<keyword evidence="2" id="KW-0812">Transmembrane</keyword>
<protein>
    <submittedName>
        <fullName evidence="3">Uncharacterized protein</fullName>
    </submittedName>
</protein>
<keyword evidence="2" id="KW-1133">Transmembrane helix</keyword>
<evidence type="ECO:0000313" key="4">
    <source>
        <dbReference type="Proteomes" id="UP000245697"/>
    </source>
</evidence>
<sequence>MTPTQDDLRNAMNNLTHATDPLEPGSVLRDGKRRRTRRRLASAAGAAVALMAVTGGIAALRPAVDNDPAVVGSGTAIQDLDNALEGLKSGNYAFSRTGAYLVTDIVRAQIDVPDGYVVEYRGAMTIMRAGDTTYLKPAGAGTYSQPEVIDQLKNAGLPQAEVERYEASIAQLSGRHWLRTDERRLVAVAAVDEQSSLDYVAPAPTTDKPDITGADELISAVTTAQRTGDSITGTLDATMVDEELNLVIGEPASYYGPPAKSMKYQATLDGQGRLASFTLTLPGTLASQSPDDQPEAPLVITVTQYGGVEVPQAPAGAQNISELTYDLLARDND</sequence>
<dbReference type="EMBL" id="QGGR01000019">
    <property type="protein sequence ID" value="PWK40452.1"/>
    <property type="molecule type" value="Genomic_DNA"/>
</dbReference>
<feature type="transmembrane region" description="Helical" evidence="2">
    <location>
        <begin position="40"/>
        <end position="60"/>
    </location>
</feature>
<keyword evidence="2" id="KW-0472">Membrane</keyword>
<feature type="region of interest" description="Disordered" evidence="1">
    <location>
        <begin position="1"/>
        <end position="34"/>
    </location>
</feature>
<dbReference type="Proteomes" id="UP000245697">
    <property type="component" value="Unassembled WGS sequence"/>
</dbReference>
<evidence type="ECO:0000256" key="1">
    <source>
        <dbReference type="SAM" id="MobiDB-lite"/>
    </source>
</evidence>
<organism evidence="3 4">
    <name type="scientific">Actinoplanes xinjiangensis</name>
    <dbReference type="NCBI Taxonomy" id="512350"/>
    <lineage>
        <taxon>Bacteria</taxon>
        <taxon>Bacillati</taxon>
        <taxon>Actinomycetota</taxon>
        <taxon>Actinomycetes</taxon>
        <taxon>Micromonosporales</taxon>
        <taxon>Micromonosporaceae</taxon>
        <taxon>Actinoplanes</taxon>
    </lineage>
</organism>